<proteinExistence type="predicted"/>
<reference evidence="1" key="1">
    <citation type="submission" date="2019-10" db="EMBL/GenBank/DDBJ databases">
        <title>Molecular typing, antibiotic resistance determination and virulence profiling for 36 multidrug-resistant clinical Klebsiella pneumoniae isolates using second- and third-generation sequencing.</title>
        <authorList>
            <person name="Shelenkov A."/>
            <person name="Mikhaylova Y."/>
            <person name="Yanushevich Y."/>
            <person name="Samoilov A."/>
            <person name="Petrova L."/>
            <person name="Fomina V."/>
            <person name="Gusarov V."/>
            <person name="Zamyatin M."/>
            <person name="Shagin D."/>
        </authorList>
    </citation>
    <scope>NUCLEOTIDE SEQUENCE</scope>
    <source>
        <strain evidence="1">CriePir152</strain>
    </source>
</reference>
<dbReference type="AlphaFoldDB" id="A0A6A8ELJ1"/>
<dbReference type="InterPro" id="IPR031894">
    <property type="entry name" value="RexA"/>
</dbReference>
<evidence type="ECO:0000313" key="1">
    <source>
        <dbReference type="EMBL" id="MRJ81574.1"/>
    </source>
</evidence>
<sequence length="271" mass="30283">MKTNYFKYDLFPQSGQPLATTLQASFLQLIQNNTQTVRLDGAYYSIHHISGDVFMFLKTNNTDIIKTIDRVNNNYQDITALLQQNQDVAFASYIYISNRCIGYGSTLFGPKVGSFCKYYDNFFFNANNNRNIRVEPISKTVTPAQALQFAHMGRINVKLEPNSPFALREMTNFLGITAVDLTDVDSFEITIKPKHLKNIKDTISPTLNNLPAGIREMTIAAKQALGDQAIEIHVATTGGIYDIVNPKGNTSIQAQMTTNFINNADLRAAGY</sequence>
<organism evidence="1">
    <name type="scientific">Klebsiella pneumoniae</name>
    <dbReference type="NCBI Taxonomy" id="573"/>
    <lineage>
        <taxon>Bacteria</taxon>
        <taxon>Pseudomonadati</taxon>
        <taxon>Pseudomonadota</taxon>
        <taxon>Gammaproteobacteria</taxon>
        <taxon>Enterobacterales</taxon>
        <taxon>Enterobacteriaceae</taxon>
        <taxon>Klebsiella/Raoultella group</taxon>
        <taxon>Klebsiella</taxon>
        <taxon>Klebsiella pneumoniae complex</taxon>
    </lineage>
</organism>
<comment type="caution">
    <text evidence="1">The sequence shown here is derived from an EMBL/GenBank/DDBJ whole genome shotgun (WGS) entry which is preliminary data.</text>
</comment>
<gene>
    <name evidence="1" type="ORF">GJJ20_16645</name>
</gene>
<dbReference type="Pfam" id="PF15969">
    <property type="entry name" value="RexA"/>
    <property type="match status" value="1"/>
</dbReference>
<dbReference type="EMBL" id="WJVX01000018">
    <property type="protein sequence ID" value="MRJ81574.1"/>
    <property type="molecule type" value="Genomic_DNA"/>
</dbReference>
<dbReference type="RefSeq" id="WP_077270569.1">
    <property type="nucleotide sequence ID" value="NZ_BIJI01000003.1"/>
</dbReference>
<accession>A0A6A8ELJ1</accession>
<protein>
    <submittedName>
        <fullName evidence="1">Uncharacterized protein</fullName>
    </submittedName>
</protein>
<name>A0A6A8ELJ1_KLEPN</name>